<dbReference type="Proteomes" id="UP000240653">
    <property type="component" value="Unassembled WGS sequence"/>
</dbReference>
<evidence type="ECO:0000313" key="7">
    <source>
        <dbReference type="Proteomes" id="UP000240653"/>
    </source>
</evidence>
<dbReference type="RefSeq" id="WP_106726597.1">
    <property type="nucleotide sequence ID" value="NZ_PXYL01000017.1"/>
</dbReference>
<keyword evidence="2" id="KW-0238">DNA-binding</keyword>
<comment type="caution">
    <text evidence="6">The sequence shown here is derived from an EMBL/GenBank/DDBJ whole genome shotgun (WGS) entry which is preliminary data.</text>
</comment>
<evidence type="ECO:0000259" key="4">
    <source>
        <dbReference type="PROSITE" id="PS51077"/>
    </source>
</evidence>
<evidence type="ECO:0000256" key="3">
    <source>
        <dbReference type="ARBA" id="ARBA00023163"/>
    </source>
</evidence>
<dbReference type="GO" id="GO:0045892">
    <property type="term" value="P:negative regulation of DNA-templated transcription"/>
    <property type="evidence" value="ECO:0007669"/>
    <property type="project" value="TreeGrafter"/>
</dbReference>
<keyword evidence="3" id="KW-0804">Transcription</keyword>
<dbReference type="SUPFAM" id="SSF55781">
    <property type="entry name" value="GAF domain-like"/>
    <property type="match status" value="1"/>
</dbReference>
<dbReference type="OrthoDB" id="9807558at2"/>
<dbReference type="InterPro" id="IPR014757">
    <property type="entry name" value="Tscrpt_reg_IclR_C"/>
</dbReference>
<dbReference type="InterPro" id="IPR029016">
    <property type="entry name" value="GAF-like_dom_sf"/>
</dbReference>
<evidence type="ECO:0000313" key="6">
    <source>
        <dbReference type="EMBL" id="PSJ56681.1"/>
    </source>
</evidence>
<dbReference type="InterPro" id="IPR005471">
    <property type="entry name" value="Tscrpt_reg_IclR_N"/>
</dbReference>
<dbReference type="InterPro" id="IPR036388">
    <property type="entry name" value="WH-like_DNA-bd_sf"/>
</dbReference>
<protein>
    <recommendedName>
        <fullName evidence="8">IclR family transcriptional regulator</fullName>
    </recommendedName>
</protein>
<accession>A0A2P7S2K5</accession>
<dbReference type="SMART" id="SM00346">
    <property type="entry name" value="HTH_ICLR"/>
    <property type="match status" value="1"/>
</dbReference>
<evidence type="ECO:0000256" key="2">
    <source>
        <dbReference type="ARBA" id="ARBA00023125"/>
    </source>
</evidence>
<gene>
    <name evidence="6" type="ORF">C7I85_24330</name>
</gene>
<feature type="domain" description="HTH iclR-type" evidence="4">
    <location>
        <begin position="11"/>
        <end position="73"/>
    </location>
</feature>
<dbReference type="PROSITE" id="PS51078">
    <property type="entry name" value="ICLR_ED"/>
    <property type="match status" value="1"/>
</dbReference>
<name>A0A2P7S2K5_9HYPH</name>
<dbReference type="PANTHER" id="PTHR30136:SF24">
    <property type="entry name" value="HTH-TYPE TRANSCRIPTIONAL REPRESSOR ALLR"/>
    <property type="match status" value="1"/>
</dbReference>
<dbReference type="InterPro" id="IPR050707">
    <property type="entry name" value="HTH_MetabolicPath_Reg"/>
</dbReference>
<dbReference type="SUPFAM" id="SSF46785">
    <property type="entry name" value="Winged helix' DNA-binding domain"/>
    <property type="match status" value="1"/>
</dbReference>
<organism evidence="6 7">
    <name type="scientific">Pseudaminobacter soli</name>
    <name type="common">ex Li et al. 2025</name>
    <dbReference type="NCBI Taxonomy" id="1295366"/>
    <lineage>
        <taxon>Bacteria</taxon>
        <taxon>Pseudomonadati</taxon>
        <taxon>Pseudomonadota</taxon>
        <taxon>Alphaproteobacteria</taxon>
        <taxon>Hyphomicrobiales</taxon>
        <taxon>Phyllobacteriaceae</taxon>
        <taxon>Pseudaminobacter</taxon>
    </lineage>
</organism>
<reference evidence="6 7" key="1">
    <citation type="submission" date="2018-03" db="EMBL/GenBank/DDBJ databases">
        <title>The draft genome of Mesorhizobium soli JCM 19897.</title>
        <authorList>
            <person name="Li L."/>
            <person name="Liu L."/>
            <person name="Liang L."/>
            <person name="Wang T."/>
            <person name="Zhang X."/>
        </authorList>
    </citation>
    <scope>NUCLEOTIDE SEQUENCE [LARGE SCALE GENOMIC DNA]</scope>
    <source>
        <strain evidence="6 7">JCM 19897</strain>
    </source>
</reference>
<dbReference type="EMBL" id="PXYL01000017">
    <property type="protein sequence ID" value="PSJ56681.1"/>
    <property type="molecule type" value="Genomic_DNA"/>
</dbReference>
<dbReference type="AlphaFoldDB" id="A0A2P7S2K5"/>
<proteinExistence type="predicted"/>
<dbReference type="Gene3D" id="1.10.10.10">
    <property type="entry name" value="Winged helix-like DNA-binding domain superfamily/Winged helix DNA-binding domain"/>
    <property type="match status" value="1"/>
</dbReference>
<evidence type="ECO:0000256" key="1">
    <source>
        <dbReference type="ARBA" id="ARBA00023015"/>
    </source>
</evidence>
<evidence type="ECO:0008006" key="8">
    <source>
        <dbReference type="Google" id="ProtNLM"/>
    </source>
</evidence>
<dbReference type="GO" id="GO:0003700">
    <property type="term" value="F:DNA-binding transcription factor activity"/>
    <property type="evidence" value="ECO:0007669"/>
    <property type="project" value="TreeGrafter"/>
</dbReference>
<dbReference type="Pfam" id="PF09339">
    <property type="entry name" value="HTH_IclR"/>
    <property type="match status" value="1"/>
</dbReference>
<keyword evidence="7" id="KW-1185">Reference proteome</keyword>
<keyword evidence="1" id="KW-0805">Transcription regulation</keyword>
<dbReference type="Pfam" id="PF01614">
    <property type="entry name" value="IclR_C"/>
    <property type="match status" value="1"/>
</dbReference>
<dbReference type="PROSITE" id="PS51077">
    <property type="entry name" value="HTH_ICLR"/>
    <property type="match status" value="1"/>
</dbReference>
<dbReference type="GO" id="GO:0003677">
    <property type="term" value="F:DNA binding"/>
    <property type="evidence" value="ECO:0007669"/>
    <property type="project" value="UniProtKB-KW"/>
</dbReference>
<dbReference type="InterPro" id="IPR036390">
    <property type="entry name" value="WH_DNA-bd_sf"/>
</dbReference>
<evidence type="ECO:0000259" key="5">
    <source>
        <dbReference type="PROSITE" id="PS51078"/>
    </source>
</evidence>
<sequence>MGREPHDRAEIRSVGRALELLDIMQRRAPAGIRVREAAAQLGVDPATASRLLATLVAHGYASRLPNRDYTLGTRSLRLATAWVDRLIQVAAPPMARVADTCGETVYLVQLIGNEAVTLARLAGGRRAMIDVEVGPTYPLWASAAGRALLASVPNVLRPTLLPADPFPAFTPRTKTRWAELSAALEAARHDGIHVEEGELDLQLSCFATPLLHRNRDEKLAIAISFERQRSESDRQLFRQALQREGRGCASQL</sequence>
<dbReference type="PANTHER" id="PTHR30136">
    <property type="entry name" value="HELIX-TURN-HELIX TRANSCRIPTIONAL REGULATOR, ICLR FAMILY"/>
    <property type="match status" value="1"/>
</dbReference>
<dbReference type="Gene3D" id="3.30.450.40">
    <property type="match status" value="1"/>
</dbReference>
<feature type="domain" description="IclR-ED" evidence="5">
    <location>
        <begin position="74"/>
        <end position="252"/>
    </location>
</feature>